<comment type="similarity">
    <text evidence="2">Belongs to the monovalent cation:proton antiporter 2 (CPA2) transporter (TC 2.A.37) family.</text>
</comment>
<feature type="transmembrane region" description="Helical" evidence="8">
    <location>
        <begin position="426"/>
        <end position="445"/>
    </location>
</feature>
<name>A0A1I5RNH4_9BACT</name>
<dbReference type="Pfam" id="PF02080">
    <property type="entry name" value="TrkA_C"/>
    <property type="match status" value="2"/>
</dbReference>
<evidence type="ECO:0000256" key="1">
    <source>
        <dbReference type="ARBA" id="ARBA00004141"/>
    </source>
</evidence>
<dbReference type="PANTHER" id="PTHR42751:SF3">
    <property type="entry name" value="SODIUM_GLUTAMATE SYMPORTER"/>
    <property type="match status" value="1"/>
</dbReference>
<keyword evidence="6 8" id="KW-1133">Transmembrane helix</keyword>
<feature type="transmembrane region" description="Helical" evidence="8">
    <location>
        <begin position="6"/>
        <end position="25"/>
    </location>
</feature>
<feature type="transmembrane region" description="Helical" evidence="8">
    <location>
        <begin position="299"/>
        <end position="320"/>
    </location>
</feature>
<evidence type="ECO:0000313" key="10">
    <source>
        <dbReference type="EMBL" id="SFP60098.1"/>
    </source>
</evidence>
<feature type="transmembrane region" description="Helical" evidence="8">
    <location>
        <begin position="527"/>
        <end position="545"/>
    </location>
</feature>
<accession>A0A1I5RNH4</accession>
<feature type="domain" description="RCK C-terminal" evidence="9">
    <location>
        <begin position="674"/>
        <end position="759"/>
    </location>
</feature>
<keyword evidence="3" id="KW-0813">Transport</keyword>
<feature type="transmembrane region" description="Helical" evidence="8">
    <location>
        <begin position="32"/>
        <end position="49"/>
    </location>
</feature>
<evidence type="ECO:0000256" key="8">
    <source>
        <dbReference type="SAM" id="Phobius"/>
    </source>
</evidence>
<keyword evidence="4" id="KW-0406">Ion transport</keyword>
<dbReference type="GO" id="GO:0016020">
    <property type="term" value="C:membrane"/>
    <property type="evidence" value="ECO:0007669"/>
    <property type="project" value="UniProtKB-SubCell"/>
</dbReference>
<dbReference type="OrthoDB" id="9781411at2"/>
<evidence type="ECO:0000259" key="9">
    <source>
        <dbReference type="PROSITE" id="PS51202"/>
    </source>
</evidence>
<reference evidence="10 11" key="1">
    <citation type="submission" date="2016-10" db="EMBL/GenBank/DDBJ databases">
        <authorList>
            <person name="de Groot N.N."/>
        </authorList>
    </citation>
    <scope>NUCLEOTIDE SEQUENCE [LARGE SCALE GENOMIC DNA]</scope>
    <source>
        <strain evidence="10 11">DSM 28286</strain>
    </source>
</reference>
<dbReference type="Pfam" id="PF00999">
    <property type="entry name" value="Na_H_Exchanger"/>
    <property type="match status" value="1"/>
</dbReference>
<feature type="transmembrane region" description="Helical" evidence="8">
    <location>
        <begin position="61"/>
        <end position="80"/>
    </location>
</feature>
<keyword evidence="4" id="KW-0633">Potassium transport</keyword>
<dbReference type="EMBL" id="FOXQ01000001">
    <property type="protein sequence ID" value="SFP60098.1"/>
    <property type="molecule type" value="Genomic_DNA"/>
</dbReference>
<dbReference type="GO" id="GO:0015297">
    <property type="term" value="F:antiporter activity"/>
    <property type="evidence" value="ECO:0007669"/>
    <property type="project" value="InterPro"/>
</dbReference>
<keyword evidence="5 8" id="KW-0812">Transmembrane</keyword>
<gene>
    <name evidence="10" type="ORF">SAMN05444277_101341</name>
</gene>
<evidence type="ECO:0000256" key="2">
    <source>
        <dbReference type="ARBA" id="ARBA00005551"/>
    </source>
</evidence>
<keyword evidence="11" id="KW-1185">Reference proteome</keyword>
<dbReference type="GO" id="GO:0006813">
    <property type="term" value="P:potassium ion transport"/>
    <property type="evidence" value="ECO:0007669"/>
    <property type="project" value="UniProtKB-KW"/>
</dbReference>
<feature type="transmembrane region" description="Helical" evidence="8">
    <location>
        <begin position="120"/>
        <end position="138"/>
    </location>
</feature>
<dbReference type="Gene3D" id="3.30.70.1450">
    <property type="entry name" value="Regulator of K+ conductance, C-terminal domain"/>
    <property type="match status" value="2"/>
</dbReference>
<evidence type="ECO:0000256" key="5">
    <source>
        <dbReference type="ARBA" id="ARBA00022692"/>
    </source>
</evidence>
<feature type="transmembrane region" description="Helical" evidence="8">
    <location>
        <begin position="222"/>
        <end position="240"/>
    </location>
</feature>
<feature type="transmembrane region" description="Helical" evidence="8">
    <location>
        <begin position="150"/>
        <end position="171"/>
    </location>
</feature>
<feature type="transmembrane region" description="Helical" evidence="8">
    <location>
        <begin position="191"/>
        <end position="210"/>
    </location>
</feature>
<feature type="transmembrane region" description="Helical" evidence="8">
    <location>
        <begin position="274"/>
        <end position="293"/>
    </location>
</feature>
<sequence length="760" mass="84201">MGHLPKLIEDLALILVTGAITTLIFKKIKQPLVLGYIIAGLLVGPHFSITPTVADKENIETLAEIGVIFLLFSLGLEFSFKKLIRVGGASTITAFTEIVFIVTAGYFAGKWMGWSKMDSIFLGGMLASSSTTIIIRAFEEMGVKTKRYANVVFGVLVVEDIVVILLMVLLSTMAVSQQFEGGELLQTVLKLLFFLALWFIMGIFLLPTLLKKAKNLINDETLLILSIGLCLGMVILATKVGFSAELGAFIMGSIFAETTSAEKVEHIIKPVKDLFGAVFFISVGMMIDPAAMIEYKWPVLIVTLLTVFGKLFSTTIGAVLSGQSLKQSVQVGMSMAQIGEFAFIVATLGLNLGVISNFLFPVAVGASAITTFTTPYLIKYSEPFYNSLLRILPQRFVTAIENYSSGAQKIQAESTWKRVLGSYIKIVFINAFILLALSLMAFNVLVPFLNKNIQGNIWPGIVCLVALLGLGAPFLLALMTRKPDSMAYRELWLDEKYSKGPLLIIEVVRIMIGIALIGFWADKLISARASVLLLVPVAIAFLYLFSKRIQRFYQRIEGSFLTNLNARETAALKNNAPEEMLKKAASLRSQLLPWSAGIIDMEVNPNADYIGKTLLELGWREKYGINVAYIKRGQKLIHAPNRYNKLLPYDHAGIIATDEQMQMFKPVFENADVTESENSEIANIVLQKIVVDEYNRLKGLSIRESRIREKTSGLVIGIERGNERILNPDSSTVFEWDDVVWLVVDRNKFKNWQESLGNSA</sequence>
<protein>
    <submittedName>
        <fullName evidence="10">Transporter, CPA2 family</fullName>
    </submittedName>
</protein>
<dbReference type="STRING" id="1465490.SAMN05444277_101341"/>
<dbReference type="InterPro" id="IPR006037">
    <property type="entry name" value="RCK_C"/>
</dbReference>
<dbReference type="InterPro" id="IPR038770">
    <property type="entry name" value="Na+/solute_symporter_sf"/>
</dbReference>
<evidence type="ECO:0000256" key="4">
    <source>
        <dbReference type="ARBA" id="ARBA00022538"/>
    </source>
</evidence>
<evidence type="ECO:0000256" key="7">
    <source>
        <dbReference type="ARBA" id="ARBA00023136"/>
    </source>
</evidence>
<dbReference type="PANTHER" id="PTHR42751">
    <property type="entry name" value="SODIUM/HYDROGEN EXCHANGER FAMILY/TRKA DOMAIN PROTEIN"/>
    <property type="match status" value="1"/>
</dbReference>
<feature type="domain" description="RCK C-terminal" evidence="9">
    <location>
        <begin position="586"/>
        <end position="670"/>
    </location>
</feature>
<dbReference type="PROSITE" id="PS51202">
    <property type="entry name" value="RCK_C"/>
    <property type="match status" value="2"/>
</dbReference>
<dbReference type="SUPFAM" id="SSF116726">
    <property type="entry name" value="TrkA C-terminal domain-like"/>
    <property type="match status" value="2"/>
</dbReference>
<dbReference type="GO" id="GO:1902600">
    <property type="term" value="P:proton transmembrane transport"/>
    <property type="evidence" value="ECO:0007669"/>
    <property type="project" value="InterPro"/>
</dbReference>
<dbReference type="InterPro" id="IPR006153">
    <property type="entry name" value="Cation/H_exchanger_TM"/>
</dbReference>
<feature type="transmembrane region" description="Helical" evidence="8">
    <location>
        <begin position="87"/>
        <end position="108"/>
    </location>
</feature>
<feature type="transmembrane region" description="Helical" evidence="8">
    <location>
        <begin position="457"/>
        <end position="479"/>
    </location>
</feature>
<dbReference type="GO" id="GO:0008324">
    <property type="term" value="F:monoatomic cation transmembrane transporter activity"/>
    <property type="evidence" value="ECO:0007669"/>
    <property type="project" value="InterPro"/>
</dbReference>
<evidence type="ECO:0000256" key="3">
    <source>
        <dbReference type="ARBA" id="ARBA00022448"/>
    </source>
</evidence>
<dbReference type="Proteomes" id="UP000199031">
    <property type="component" value="Unassembled WGS sequence"/>
</dbReference>
<dbReference type="AlphaFoldDB" id="A0A1I5RNH4"/>
<evidence type="ECO:0000256" key="6">
    <source>
        <dbReference type="ARBA" id="ARBA00022989"/>
    </source>
</evidence>
<dbReference type="RefSeq" id="WP_090653863.1">
    <property type="nucleotide sequence ID" value="NZ_FOXQ01000001.1"/>
</dbReference>
<feature type="transmembrane region" description="Helical" evidence="8">
    <location>
        <begin position="500"/>
        <end position="521"/>
    </location>
</feature>
<dbReference type="InterPro" id="IPR036721">
    <property type="entry name" value="RCK_C_sf"/>
</dbReference>
<keyword evidence="7 8" id="KW-0472">Membrane</keyword>
<dbReference type="Gene3D" id="1.20.1530.20">
    <property type="match status" value="1"/>
</dbReference>
<organism evidence="10 11">
    <name type="scientific">Parafilimonas terrae</name>
    <dbReference type="NCBI Taxonomy" id="1465490"/>
    <lineage>
        <taxon>Bacteria</taxon>
        <taxon>Pseudomonadati</taxon>
        <taxon>Bacteroidota</taxon>
        <taxon>Chitinophagia</taxon>
        <taxon>Chitinophagales</taxon>
        <taxon>Chitinophagaceae</taxon>
        <taxon>Parafilimonas</taxon>
    </lineage>
</organism>
<proteinExistence type="inferred from homology"/>
<evidence type="ECO:0000313" key="11">
    <source>
        <dbReference type="Proteomes" id="UP000199031"/>
    </source>
</evidence>
<keyword evidence="4" id="KW-0630">Potassium</keyword>
<comment type="subcellular location">
    <subcellularLocation>
        <location evidence="1">Membrane</location>
        <topology evidence="1">Multi-pass membrane protein</topology>
    </subcellularLocation>
</comment>